<sequence length="1213" mass="135794">MSRTLTKTWFHTGDVSVGRELFHAACPPRLDTETLYGDIATSNDNPRSVYRALRGKVLRQEIYDAMTTDIHPLIVEDSTFDLRLPEPKTCVFAAFPAESVRTEHDRQGREEPRMSQSVTVEVDDYGNVTKSLTVNYGRAKSHLPNAADRAKQEKTVIITTGSRFTRAFSETPGTYAAPRQFEKATWRVLGMQTSSKLFSPRELMGLFDSSQVPILDADESAAIIRKTPSPFPAYKVLVLCTREKFRNDRLDDVLGLGIADLYSVTDRTYQLCLTSSMVKSTYLDQRGFAPHSTLVEAGYVDLDGDDHWWIPSERDGTGGMIELQAARASFWTPTVTVDTFNNESSTDLDAYSLLVTSSTDALENTTSTKWDYLHLQPGLITNVNGSRKANLLSSLGEVTATATMGKPGEPVGEFFDGLEDSTDMSLAVMDDFYNNPTQASALALIGSAGQRVLRNCFAYQSDSTLTWQATLTRVTHIHSEEEQDEDDEKVIISFTFFDGEQRPFQTSLQLCDNAWKVEASILDTDGEETIGYRPSIQPSHCFIHPFYLDSLFSGRCFILRCPTPPASAITKQVTLSANIPRALHKDALGQVILTEDQNCAEDSALTESLRTTYGVYGTVACVVHNSMGRLTEGIKKDMMGRTIDRVRADYGRRTTLLDVQGNDIRTWSSRGISTRKTYDALRRLKERWVAEREGDMPVEDKMVEELTYGEEMDGDFAKENNMVGVVCEHLDQAGRVRVYQVDFKGNVTCFSRQLAVEFRKTIDWDDAAAVQLEDEIYKHESHFGALNRITFSRDASGCKTKQVYDVSGQVCEVHLKGRDDQRNRLSRTEYDAHGHETLIEHGSSNDRVTSTTTNLDYDPHSLVLTRKKIVATSDKAGKKSTKVLLDKNYYRDCLQRIVHQTDNSQLDIWCANNRVRPNKAFTYDGLGRLVQATGRAHVQAGHAGAGIKVQDSDNHSQPGPEALYEYIETYSYNAAGNMLSLRPEPTGKSAVVAAWTRKYFYEEESCLSGASSTAFVHVFPCVNFGHDDDASAKALPVYNNRLTRMQIGRVSESAHYDASTPSGIHGCPSSLSRWSSMTWNYERLLRSSAALKTASPSTGKTQSKAPAKTWYVYVDRVNGVFARVTVYGKASYAVVELWVDKDGTERNLVRHQVHHGLELDQVGNVVSQEEYCPFGGTVFSIRSRRDITAPRRYRFADYQGDLETGLYYCNTRY</sequence>
<proteinExistence type="predicted"/>
<accession>A0ACC3AAH9</accession>
<evidence type="ECO:0000313" key="1">
    <source>
        <dbReference type="EMBL" id="KAJ9657914.1"/>
    </source>
</evidence>
<dbReference type="EMBL" id="JAPDRQ010000057">
    <property type="protein sequence ID" value="KAJ9657914.1"/>
    <property type="molecule type" value="Genomic_DNA"/>
</dbReference>
<gene>
    <name evidence="1" type="ORF">H2198_003997</name>
</gene>
<keyword evidence="2" id="KW-1185">Reference proteome</keyword>
<name>A0ACC3AAH9_9EURO</name>
<organism evidence="1 2">
    <name type="scientific">Neophaeococcomyces mojaviensis</name>
    <dbReference type="NCBI Taxonomy" id="3383035"/>
    <lineage>
        <taxon>Eukaryota</taxon>
        <taxon>Fungi</taxon>
        <taxon>Dikarya</taxon>
        <taxon>Ascomycota</taxon>
        <taxon>Pezizomycotina</taxon>
        <taxon>Eurotiomycetes</taxon>
        <taxon>Chaetothyriomycetidae</taxon>
        <taxon>Chaetothyriales</taxon>
        <taxon>Chaetothyriales incertae sedis</taxon>
        <taxon>Neophaeococcomyces</taxon>
    </lineage>
</organism>
<protein>
    <submittedName>
        <fullName evidence="1">Uncharacterized protein</fullName>
    </submittedName>
</protein>
<dbReference type="Proteomes" id="UP001172386">
    <property type="component" value="Unassembled WGS sequence"/>
</dbReference>
<evidence type="ECO:0000313" key="2">
    <source>
        <dbReference type="Proteomes" id="UP001172386"/>
    </source>
</evidence>
<comment type="caution">
    <text evidence="1">The sequence shown here is derived from an EMBL/GenBank/DDBJ whole genome shotgun (WGS) entry which is preliminary data.</text>
</comment>
<reference evidence="1" key="1">
    <citation type="submission" date="2022-10" db="EMBL/GenBank/DDBJ databases">
        <title>Culturing micro-colonial fungi from biological soil crusts in the Mojave desert and describing Neophaeococcomyces mojavensis, and introducing the new genera and species Taxawa tesnikishii.</title>
        <authorList>
            <person name="Kurbessoian T."/>
            <person name="Stajich J.E."/>
        </authorList>
    </citation>
    <scope>NUCLEOTIDE SEQUENCE</scope>
    <source>
        <strain evidence="1">JES_112</strain>
    </source>
</reference>